<dbReference type="InterPro" id="IPR000415">
    <property type="entry name" value="Nitroreductase-like"/>
</dbReference>
<dbReference type="Gene3D" id="3.40.109.10">
    <property type="entry name" value="NADH Oxidase"/>
    <property type="match status" value="1"/>
</dbReference>
<comment type="caution">
    <text evidence="1">The sequence shown here is derived from an EMBL/GenBank/DDBJ whole genome shotgun (WGS) entry which is preliminary data.</text>
</comment>
<name>X1AMH8_9ZZZZ</name>
<dbReference type="EMBL" id="BART01008232">
    <property type="protein sequence ID" value="GAG70667.1"/>
    <property type="molecule type" value="Genomic_DNA"/>
</dbReference>
<sequence>MVFSKSIIDIIKERTSWRTYSDQLLEEEFKEKVIKIFQLKDFKSPFSEFAEKCRFELIGVIAGTISFDWQFILLEKRLLLKNPPNQHVPKPKSVADNIMDSIR</sequence>
<reference evidence="1" key="1">
    <citation type="journal article" date="2014" name="Front. Microbiol.">
        <title>High frequency of phylogenetically diverse reductive dehalogenase-homologous genes in deep subseafloor sedimentary metagenomes.</title>
        <authorList>
            <person name="Kawai M."/>
            <person name="Futagami T."/>
            <person name="Toyoda A."/>
            <person name="Takaki Y."/>
            <person name="Nishi S."/>
            <person name="Hori S."/>
            <person name="Arai W."/>
            <person name="Tsubouchi T."/>
            <person name="Morono Y."/>
            <person name="Uchiyama I."/>
            <person name="Ito T."/>
            <person name="Fujiyama A."/>
            <person name="Inagaki F."/>
            <person name="Takami H."/>
        </authorList>
    </citation>
    <scope>NUCLEOTIDE SEQUENCE</scope>
    <source>
        <strain evidence="1">Expedition CK06-06</strain>
    </source>
</reference>
<gene>
    <name evidence="1" type="ORF">S01H4_18553</name>
</gene>
<evidence type="ECO:0000313" key="1">
    <source>
        <dbReference type="EMBL" id="GAG70667.1"/>
    </source>
</evidence>
<protein>
    <submittedName>
        <fullName evidence="1">Uncharacterized protein</fullName>
    </submittedName>
</protein>
<dbReference type="AlphaFoldDB" id="X1AMH8"/>
<organism evidence="1">
    <name type="scientific">marine sediment metagenome</name>
    <dbReference type="NCBI Taxonomy" id="412755"/>
    <lineage>
        <taxon>unclassified sequences</taxon>
        <taxon>metagenomes</taxon>
        <taxon>ecological metagenomes</taxon>
    </lineage>
</organism>
<dbReference type="GO" id="GO:0016491">
    <property type="term" value="F:oxidoreductase activity"/>
    <property type="evidence" value="ECO:0007669"/>
    <property type="project" value="InterPro"/>
</dbReference>
<proteinExistence type="predicted"/>
<accession>X1AMH8</accession>